<dbReference type="Gene3D" id="2.60.40.10">
    <property type="entry name" value="Immunoglobulins"/>
    <property type="match status" value="2"/>
</dbReference>
<feature type="region of interest" description="Disordered" evidence="5">
    <location>
        <begin position="267"/>
        <end position="305"/>
    </location>
</feature>
<reference evidence="10" key="1">
    <citation type="submission" date="2025-08" db="UniProtKB">
        <authorList>
            <consortium name="RefSeq"/>
        </authorList>
    </citation>
    <scope>IDENTIFICATION</scope>
</reference>
<dbReference type="AlphaFoldDB" id="A0A3Q0HDV1"/>
<dbReference type="InParanoid" id="A0A3Q0HDV1"/>
<evidence type="ECO:0000256" key="5">
    <source>
        <dbReference type="SAM" id="MobiDB-lite"/>
    </source>
</evidence>
<evidence type="ECO:0000256" key="6">
    <source>
        <dbReference type="SAM" id="Phobius"/>
    </source>
</evidence>
<evidence type="ECO:0000259" key="8">
    <source>
        <dbReference type="PROSITE" id="PS50835"/>
    </source>
</evidence>
<accession>A0A3Q0HDV1</accession>
<sequence length="329" mass="36015">MACKSPLVPGMLLRLIGCWAGLAMTTAQPTARRMNRVLGGSAWLSVSLPPGVSVKSTEWSFNTGLGRTIVIAEFISGRLEQLDPGDQFGRRLEVPNATTLGIRELKKDDGGLYSARVKLPPATVEDYHFHLAVYELVPAPEIQSQIHPSTLGWCNLTLHCQVPTTAAMDITWGTGDSLQDLARHRVSADGQSLHLALPPGTWNDTYTCSVSNPADRKSTSVAMQSLCLSNTTHATMWTWFLCIGLIVAVAVCFGAWLWRRRRRKAAGRAPMRDCPSEPQYAEIKRRRPPEGDEQILSSPPDSPAQSLLAMTPITSIYAQVQLSTPQLLT</sequence>
<dbReference type="GO" id="GO:0016020">
    <property type="term" value="C:membrane"/>
    <property type="evidence" value="ECO:0007669"/>
    <property type="project" value="UniProtKB-SubCell"/>
</dbReference>
<evidence type="ECO:0000256" key="2">
    <source>
        <dbReference type="ARBA" id="ARBA00022729"/>
    </source>
</evidence>
<dbReference type="InterPro" id="IPR036179">
    <property type="entry name" value="Ig-like_dom_sf"/>
</dbReference>
<evidence type="ECO:0000256" key="7">
    <source>
        <dbReference type="SAM" id="SignalP"/>
    </source>
</evidence>
<dbReference type="PANTHER" id="PTHR12080">
    <property type="entry name" value="SIGNALING LYMPHOCYTIC ACTIVATION MOLECULE"/>
    <property type="match status" value="1"/>
</dbReference>
<keyword evidence="4" id="KW-0325">Glycoprotein</keyword>
<dbReference type="RefSeq" id="XP_025070141.1">
    <property type="nucleotide sequence ID" value="XM_025214356.1"/>
</dbReference>
<keyword evidence="6" id="KW-1133">Transmembrane helix</keyword>
<dbReference type="InterPro" id="IPR015631">
    <property type="entry name" value="CD2/SLAM_rcpt"/>
</dbReference>
<evidence type="ECO:0000313" key="10">
    <source>
        <dbReference type="RefSeq" id="XP_025070141.1"/>
    </source>
</evidence>
<feature type="signal peptide" evidence="7">
    <location>
        <begin position="1"/>
        <end position="27"/>
    </location>
</feature>
<evidence type="ECO:0000256" key="4">
    <source>
        <dbReference type="ARBA" id="ARBA00023180"/>
    </source>
</evidence>
<keyword evidence="3 6" id="KW-0472">Membrane</keyword>
<evidence type="ECO:0000256" key="1">
    <source>
        <dbReference type="ARBA" id="ARBA00004370"/>
    </source>
</evidence>
<feature type="transmembrane region" description="Helical" evidence="6">
    <location>
        <begin position="236"/>
        <end position="258"/>
    </location>
</feature>
<protein>
    <submittedName>
        <fullName evidence="10">SLAM family member 9-like isoform X1</fullName>
    </submittedName>
</protein>
<feature type="domain" description="Ig-like" evidence="8">
    <location>
        <begin position="140"/>
        <end position="220"/>
    </location>
</feature>
<organism evidence="9 10">
    <name type="scientific">Alligator sinensis</name>
    <name type="common">Chinese alligator</name>
    <dbReference type="NCBI Taxonomy" id="38654"/>
    <lineage>
        <taxon>Eukaryota</taxon>
        <taxon>Metazoa</taxon>
        <taxon>Chordata</taxon>
        <taxon>Craniata</taxon>
        <taxon>Vertebrata</taxon>
        <taxon>Euteleostomi</taxon>
        <taxon>Archelosauria</taxon>
        <taxon>Archosauria</taxon>
        <taxon>Crocodylia</taxon>
        <taxon>Alligatoridae</taxon>
        <taxon>Alligatorinae</taxon>
        <taxon>Alligator</taxon>
    </lineage>
</organism>
<dbReference type="InterPro" id="IPR013783">
    <property type="entry name" value="Ig-like_fold"/>
</dbReference>
<dbReference type="PROSITE" id="PS50835">
    <property type="entry name" value="IG_LIKE"/>
    <property type="match status" value="1"/>
</dbReference>
<gene>
    <name evidence="10" type="primary">LOC102381173</name>
</gene>
<evidence type="ECO:0000313" key="9">
    <source>
        <dbReference type="Proteomes" id="UP000189705"/>
    </source>
</evidence>
<feature type="chain" id="PRO_5018178428" evidence="7">
    <location>
        <begin position="28"/>
        <end position="329"/>
    </location>
</feature>
<dbReference type="Proteomes" id="UP000189705">
    <property type="component" value="Unplaced"/>
</dbReference>
<feature type="compositionally biased region" description="Polar residues" evidence="5">
    <location>
        <begin position="295"/>
        <end position="305"/>
    </location>
</feature>
<keyword evidence="2 7" id="KW-0732">Signal</keyword>
<dbReference type="InterPro" id="IPR007110">
    <property type="entry name" value="Ig-like_dom"/>
</dbReference>
<proteinExistence type="predicted"/>
<comment type="subcellular location">
    <subcellularLocation>
        <location evidence="1">Membrane</location>
    </subcellularLocation>
</comment>
<dbReference type="SUPFAM" id="SSF48726">
    <property type="entry name" value="Immunoglobulin"/>
    <property type="match status" value="2"/>
</dbReference>
<keyword evidence="9" id="KW-1185">Reference proteome</keyword>
<keyword evidence="6" id="KW-0812">Transmembrane</keyword>
<dbReference type="GeneID" id="102381173"/>
<dbReference type="PANTHER" id="PTHR12080:SF121">
    <property type="entry name" value="IG-LIKE DOMAIN-CONTAINING PROTEIN-RELATED"/>
    <property type="match status" value="1"/>
</dbReference>
<evidence type="ECO:0000256" key="3">
    <source>
        <dbReference type="ARBA" id="ARBA00023136"/>
    </source>
</evidence>
<name>A0A3Q0HDV1_ALLSI</name>
<dbReference type="CDD" id="cd00096">
    <property type="entry name" value="Ig"/>
    <property type="match status" value="1"/>
</dbReference>